<evidence type="ECO:0008006" key="3">
    <source>
        <dbReference type="Google" id="ProtNLM"/>
    </source>
</evidence>
<dbReference type="AlphaFoldDB" id="A0A315Z842"/>
<dbReference type="OrthoDB" id="979173at2"/>
<dbReference type="EMBL" id="QGDO01000003">
    <property type="protein sequence ID" value="PWJ41756.1"/>
    <property type="molecule type" value="Genomic_DNA"/>
</dbReference>
<comment type="caution">
    <text evidence="1">The sequence shown here is derived from an EMBL/GenBank/DDBJ whole genome shotgun (WGS) entry which is preliminary data.</text>
</comment>
<sequence>MSQNLRHIERKLLAQGLELKLSISFIAECLEVAASSLYRELKRNRKKDGSYDPDYAHSLYLARKKRVGSLPKQKSYSQKKKPYQLYAKRRDIRWFSDSSIGRKPTFSIPFRDKVYSFFTWRSFPNELKKFDYRKDAFLYLLLFRHEGWKFSTMVDVLYGQILALSPKVILEKIYRELQQSKKKLTYLGEVRPHVA</sequence>
<evidence type="ECO:0000313" key="1">
    <source>
        <dbReference type="EMBL" id="PWJ41756.1"/>
    </source>
</evidence>
<dbReference type="RefSeq" id="WP_109618054.1">
    <property type="nucleotide sequence ID" value="NZ_QGDO01000003.1"/>
</dbReference>
<proteinExistence type="predicted"/>
<accession>A0A315Z842</accession>
<reference evidence="1 2" key="1">
    <citation type="submission" date="2018-03" db="EMBL/GenBank/DDBJ databases">
        <title>Genomic Encyclopedia of Archaeal and Bacterial Type Strains, Phase II (KMG-II): from individual species to whole genera.</title>
        <authorList>
            <person name="Goeker M."/>
        </authorList>
    </citation>
    <scope>NUCLEOTIDE SEQUENCE [LARGE SCALE GENOMIC DNA]</scope>
    <source>
        <strain evidence="1 2">DSM 28229</strain>
    </source>
</reference>
<keyword evidence="2" id="KW-1185">Reference proteome</keyword>
<gene>
    <name evidence="1" type="ORF">BC781_1036</name>
</gene>
<evidence type="ECO:0000313" key="2">
    <source>
        <dbReference type="Proteomes" id="UP000245535"/>
    </source>
</evidence>
<protein>
    <recommendedName>
        <fullName evidence="3">Helix-turn-helix protein</fullName>
    </recommendedName>
</protein>
<organism evidence="1 2">
    <name type="scientific">Sediminitomix flava</name>
    <dbReference type="NCBI Taxonomy" id="379075"/>
    <lineage>
        <taxon>Bacteria</taxon>
        <taxon>Pseudomonadati</taxon>
        <taxon>Bacteroidota</taxon>
        <taxon>Cytophagia</taxon>
        <taxon>Cytophagales</taxon>
        <taxon>Flammeovirgaceae</taxon>
        <taxon>Sediminitomix</taxon>
    </lineage>
</organism>
<dbReference type="Proteomes" id="UP000245535">
    <property type="component" value="Unassembled WGS sequence"/>
</dbReference>
<name>A0A315Z842_SEDFL</name>